<organism evidence="2 3">
    <name type="scientific">Candidatus Chryseopegocella kryptomonas</name>
    <dbReference type="NCBI Taxonomy" id="1633643"/>
    <lineage>
        <taxon>Bacteria</taxon>
        <taxon>Pseudomonadati</taxon>
        <taxon>Candidatus Kryptoniota</taxon>
        <taxon>Candidatus Chryseopegocella</taxon>
    </lineage>
</organism>
<sequence>MKKAFVYPLLFILLVFNSFSQVKWVTRSGWLNDISDDGKVAVGSVESTYGTPTIFFIYPDSVTYQNFGWWLGAMTSVSSDGKVAVGGYYSYETRNAYVWFANSGFSLLPGSPSAQAFAITSDGSLGFGWSLFTYGCPRDPNSYRHHWPTVWDLKASPITRSDLPNPSPIDSNCGAVYEIWDVSDDGKTLLLLGSWGWQDIKVVHLKNDGSLDWWVSLNGPTGYPYARAVSISGDGTIVVGYVDSININFNEPVPVMWRASNNWQPEILARFPYMRARAYDVNTNAGIITGTAMTPGWVWEAVIWDISTATQRVKRVSDFYEVDGRLESAGRISRNGRFVIVKGVDKNNQGGWGVLDLTLRKDYKNSVNGRLLWLGKLPYSYRITPTAVSSDGSVVTGYTGDGASGTNKSFRWTQQTGLVPLRGHRYLDDWANSMTPDGKLIVGRAAFYEGSSVVDRTFVWRDTTGALENLLPNITSIANDISSDGSTIVGYAYPSGSKHAYRWNVVDGFQDLGTLGGRESEAWAVSSDGSVVVGWSQDSSGYTKAFRWVKGIGMQNLGIQSRESYATDVSPDGKTVIGYFRAPDGGFNLFRWNVSSGFTDLGRKDWGISTVFVEAPKMSSDGSRIVGTYAVSGGSRPFLWTADSGFIDLNQMFSDILNDGSVLVNATAISPNGKFIVGRGYNAFNGQENVYLLELNFTTSVLEKSQVVPVSFNLYQNYPNPFNPSTTIEFDIPERTFVKLVVYDILGREIATIVDKELDPGRYKVNFNAENLSNGIYFYTLKTAKFTKTNKMVLLK</sequence>
<dbReference type="RefSeq" id="WP_092346941.1">
    <property type="nucleotide sequence ID" value="NZ_CZVW01000002.1"/>
</dbReference>
<dbReference type="InterPro" id="IPR014262">
    <property type="entry name" value="HAF_rpt"/>
</dbReference>
<dbReference type="Pfam" id="PF18962">
    <property type="entry name" value="Por_Secre_tail"/>
    <property type="match status" value="1"/>
</dbReference>
<name>A0A0P1MNH8_9BACT</name>
<evidence type="ECO:0000313" key="2">
    <source>
        <dbReference type="EMBL" id="CUS96618.1"/>
    </source>
</evidence>
<dbReference type="AlphaFoldDB" id="A0A0P1MNH8"/>
<dbReference type="NCBIfam" id="TIGR04183">
    <property type="entry name" value="Por_Secre_tail"/>
    <property type="match status" value="1"/>
</dbReference>
<accession>A0A0P1MNH8</accession>
<dbReference type="Gene3D" id="2.60.40.4070">
    <property type="match status" value="1"/>
</dbReference>
<dbReference type="InterPro" id="IPR026444">
    <property type="entry name" value="Secre_tail"/>
</dbReference>
<keyword evidence="3" id="KW-1185">Reference proteome</keyword>
<dbReference type="EMBL" id="CZVW01000002">
    <property type="protein sequence ID" value="CUS96618.1"/>
    <property type="molecule type" value="Genomic_DNA"/>
</dbReference>
<protein>
    <submittedName>
        <fullName evidence="2">Por secretion system C-terminal sorting domain-containing protein</fullName>
    </submittedName>
</protein>
<proteinExistence type="predicted"/>
<evidence type="ECO:0000313" key="3">
    <source>
        <dbReference type="Proteomes" id="UP000199197"/>
    </source>
</evidence>
<reference evidence="3" key="1">
    <citation type="submission" date="2015-11" db="EMBL/GenBank/DDBJ databases">
        <authorList>
            <person name="Varghese N."/>
        </authorList>
    </citation>
    <scope>NUCLEOTIDE SEQUENCE [LARGE SCALE GENOMIC DNA]</scope>
    <source>
        <strain evidence="3">JGI-23</strain>
    </source>
</reference>
<feature type="domain" description="Secretion system C-terminal sorting" evidence="1">
    <location>
        <begin position="718"/>
        <end position="793"/>
    </location>
</feature>
<dbReference type="Gene3D" id="2.80.10.50">
    <property type="match status" value="1"/>
</dbReference>
<dbReference type="SUPFAM" id="SSF82171">
    <property type="entry name" value="DPP6 N-terminal domain-like"/>
    <property type="match status" value="1"/>
</dbReference>
<dbReference type="NCBIfam" id="TIGR02913">
    <property type="entry name" value="HAF_rpt"/>
    <property type="match status" value="1"/>
</dbReference>
<gene>
    <name evidence="2" type="ORF">JGI23_00148</name>
</gene>
<evidence type="ECO:0000259" key="1">
    <source>
        <dbReference type="Pfam" id="PF18962"/>
    </source>
</evidence>
<dbReference type="OrthoDB" id="8981767at2"/>
<dbReference type="Proteomes" id="UP000199197">
    <property type="component" value="Unassembled WGS sequence"/>
</dbReference>